<gene>
    <name evidence="3" type="ordered locus">AZC_2061</name>
</gene>
<dbReference type="AlphaFoldDB" id="A8I6Z5"/>
<dbReference type="PRINTS" id="PR00081">
    <property type="entry name" value="GDHRDH"/>
</dbReference>
<dbReference type="FunFam" id="3.40.50.720:FF:000084">
    <property type="entry name" value="Short-chain dehydrogenase reductase"/>
    <property type="match status" value="1"/>
</dbReference>
<name>A8I6Z5_AZOC5</name>
<dbReference type="HOGENOM" id="CLU_010194_1_2_5"/>
<dbReference type="SMART" id="SM00822">
    <property type="entry name" value="PKS_KR"/>
    <property type="match status" value="1"/>
</dbReference>
<dbReference type="InterPro" id="IPR036291">
    <property type="entry name" value="NAD(P)-bd_dom_sf"/>
</dbReference>
<organism evidence="3 4">
    <name type="scientific">Azorhizobium caulinodans (strain ATCC 43989 / DSM 5975 / JCM 20966 / LMG 6465 / NBRC 14845 / NCIMB 13405 / ORS 571)</name>
    <dbReference type="NCBI Taxonomy" id="438753"/>
    <lineage>
        <taxon>Bacteria</taxon>
        <taxon>Pseudomonadati</taxon>
        <taxon>Pseudomonadota</taxon>
        <taxon>Alphaproteobacteria</taxon>
        <taxon>Hyphomicrobiales</taxon>
        <taxon>Xanthobacteraceae</taxon>
        <taxon>Azorhizobium</taxon>
    </lineage>
</organism>
<dbReference type="PANTHER" id="PTHR42760">
    <property type="entry name" value="SHORT-CHAIN DEHYDROGENASES/REDUCTASES FAMILY MEMBER"/>
    <property type="match status" value="1"/>
</dbReference>
<protein>
    <submittedName>
        <fullName evidence="3">Short-chain dehydrogenase</fullName>
    </submittedName>
</protein>
<dbReference type="GO" id="GO:0016616">
    <property type="term" value="F:oxidoreductase activity, acting on the CH-OH group of donors, NAD or NADP as acceptor"/>
    <property type="evidence" value="ECO:0007669"/>
    <property type="project" value="TreeGrafter"/>
</dbReference>
<dbReference type="InterPro" id="IPR057326">
    <property type="entry name" value="KR_dom"/>
</dbReference>
<dbReference type="Gene3D" id="3.40.50.720">
    <property type="entry name" value="NAD(P)-binding Rossmann-like Domain"/>
    <property type="match status" value="1"/>
</dbReference>
<dbReference type="RefSeq" id="WP_012170588.1">
    <property type="nucleotide sequence ID" value="NC_009937.1"/>
</dbReference>
<feature type="domain" description="Ketoreductase" evidence="2">
    <location>
        <begin position="8"/>
        <end position="185"/>
    </location>
</feature>
<dbReference type="eggNOG" id="COG1028">
    <property type="taxonomic scope" value="Bacteria"/>
</dbReference>
<dbReference type="EMBL" id="AP009384">
    <property type="protein sequence ID" value="BAF88059.1"/>
    <property type="molecule type" value="Genomic_DNA"/>
</dbReference>
<reference evidence="3 4" key="6">
    <citation type="journal article" date="2011" name="Appl. Environ. Microbiol.">
        <title>Involvement of the azorhizobial chromosome partition gene (parA) in the onset of bacteroid differentiation during Sesbania rostrata stem nodule development.</title>
        <authorList>
            <person name="Liu CT."/>
            <person name="Lee KB."/>
            <person name="Wang YS."/>
            <person name="Peng MH."/>
            <person name="Lee KT."/>
            <person name="Suzuki S."/>
            <person name="Suzuki T."/>
            <person name="Oyaizu H."/>
        </authorList>
    </citation>
    <scope>NUCLEOTIDE SEQUENCE [LARGE SCALE GENOMIC DNA]</scope>
    <source>
        <strain evidence="4">ATCC 43989 / DSM 5975 / JCM 20966 / LMG 6465 / NBRC 14845 / NCIMB 13405 / ORS 571</strain>
    </source>
</reference>
<comment type="similarity">
    <text evidence="1">Belongs to the short-chain dehydrogenases/reductases (SDR) family.</text>
</comment>
<reference evidence="4" key="2">
    <citation type="submission" date="2007-04" db="EMBL/GenBank/DDBJ databases">
        <title>Complete genome sequence of the nitrogen-fixing bacterium Azorhizobium caulinodans ORS571.</title>
        <authorList>
            <person name="Lee K.B."/>
            <person name="Backer P.D."/>
            <person name="Aono T."/>
            <person name="Liu C.T."/>
            <person name="Suzuki S."/>
            <person name="Suzuki T."/>
            <person name="Kaneko T."/>
            <person name="Yamada M."/>
            <person name="Tabata S."/>
            <person name="Kupfer D.M."/>
            <person name="Najar F.Z."/>
            <person name="Wiley G.B."/>
            <person name="Roe B."/>
            <person name="Binnewies T."/>
            <person name="Ussery D."/>
            <person name="Vereecke D."/>
            <person name="Gevers D."/>
            <person name="Holsters M."/>
            <person name="Oyaizu H."/>
        </authorList>
    </citation>
    <scope>NUCLEOTIDE SEQUENCE [LARGE SCALE GENOMIC DNA]</scope>
    <source>
        <strain evidence="4">ATCC 43989 / DSM 5975 / JCM 20966 / LMG 6465 / NBRC 14845 / NCIMB 13405 / ORS 571</strain>
    </source>
</reference>
<reference evidence="3 4" key="3">
    <citation type="journal article" date="2008" name="BMC Genomics">
        <title>The genome of the versatile nitrogen fixer Azorhizobium caulinodans ORS571.</title>
        <authorList>
            <person name="Lee KB."/>
            <person name="Backer P.D."/>
            <person name="Aono T."/>
            <person name="Liu CT."/>
            <person name="Suzuki S."/>
            <person name="Suzuki T."/>
            <person name="Kaneko T."/>
            <person name="Yamada M."/>
            <person name="Tabata S."/>
            <person name="Kupfer D.M."/>
            <person name="Najar F.Z."/>
            <person name="Wiley G.B."/>
            <person name="Roe B."/>
            <person name="Binnewies T.T."/>
            <person name="Ussery D.W."/>
            <person name="D'Haeze W."/>
            <person name="Herder J.D."/>
            <person name="Gevers D."/>
            <person name="Vereecke D."/>
            <person name="Holsters M."/>
            <person name="Oyaizu H."/>
        </authorList>
    </citation>
    <scope>NUCLEOTIDE SEQUENCE [LARGE SCALE GENOMIC DNA]</scope>
    <source>
        <strain evidence="4">ATCC 43989 / DSM 5975 / JCM 20966 / LMG 6465 / NBRC 14845 / NCIMB 13405 / ORS 571</strain>
    </source>
</reference>
<dbReference type="KEGG" id="azc:AZC_2061"/>
<dbReference type="Proteomes" id="UP000000270">
    <property type="component" value="Chromosome"/>
</dbReference>
<reference evidence="3 4" key="1">
    <citation type="journal article" date="2007" name="Appl. Environ. Microbiol.">
        <title>Rhizobial factors required for stem nodule maturation and maintenance in Sesbania rostrata-Azorhizobium caulinodans ORS571 symbiosis.</title>
        <authorList>
            <person name="Suzuki S."/>
            <person name="Aono T."/>
            <person name="Lee KB."/>
            <person name="Suzuki T."/>
            <person name="Liu CT."/>
            <person name="Miwa H."/>
            <person name="Wakao S."/>
            <person name="Iki T."/>
            <person name="Oyaizu H."/>
        </authorList>
    </citation>
    <scope>NUCLEOTIDE SEQUENCE [LARGE SCALE GENOMIC DNA]</scope>
    <source>
        <strain evidence="4">ATCC 43989 / DSM 5975 / JCM 20966 / LMG 6465 / NBRC 14845 / NCIMB 13405 / ORS 571</strain>
    </source>
</reference>
<evidence type="ECO:0000313" key="3">
    <source>
        <dbReference type="EMBL" id="BAF88059.1"/>
    </source>
</evidence>
<proteinExistence type="inferred from homology"/>
<evidence type="ECO:0000313" key="4">
    <source>
        <dbReference type="Proteomes" id="UP000000270"/>
    </source>
</evidence>
<accession>A8I6Z5</accession>
<dbReference type="STRING" id="438753.AZC_2061"/>
<sequence>MCIELTGRVALVTGASRGIGLAVARRLADAGATVVINARQLDEGLLEGWPQDVRERIVLEAGDVSDPEVARRIVRGLFSRFKRLDILVNNAGIMRAAMIGMIPDADVRATLDVNVGSAIHMTQAAARLMARSGGAIVNVASIVGLEGASGQLAYAASKAGVVGATRAAAKELAPKGVRVNAVAPGYIETDMTANLGAEVKAQTLKTIGLGRTGTPEDVADVVLFLCSDLSRYVTGQVLRVDGGMVI</sequence>
<dbReference type="NCBIfam" id="NF005559">
    <property type="entry name" value="PRK07231.1"/>
    <property type="match status" value="1"/>
</dbReference>
<evidence type="ECO:0000259" key="2">
    <source>
        <dbReference type="SMART" id="SM00822"/>
    </source>
</evidence>
<evidence type="ECO:0000256" key="1">
    <source>
        <dbReference type="ARBA" id="ARBA00006484"/>
    </source>
</evidence>
<dbReference type="SUPFAM" id="SSF51735">
    <property type="entry name" value="NAD(P)-binding Rossmann-fold domains"/>
    <property type="match status" value="1"/>
</dbReference>
<dbReference type="GO" id="GO:0030497">
    <property type="term" value="P:fatty acid elongation"/>
    <property type="evidence" value="ECO:0007669"/>
    <property type="project" value="TreeGrafter"/>
</dbReference>
<dbReference type="PANTHER" id="PTHR42760:SF40">
    <property type="entry name" value="3-OXOACYL-[ACYL-CARRIER-PROTEIN] REDUCTASE, CHLOROPLASTIC"/>
    <property type="match status" value="1"/>
</dbReference>
<keyword evidence="4" id="KW-1185">Reference proteome</keyword>
<dbReference type="Pfam" id="PF13561">
    <property type="entry name" value="adh_short_C2"/>
    <property type="match status" value="1"/>
</dbReference>
<dbReference type="InterPro" id="IPR002347">
    <property type="entry name" value="SDR_fam"/>
</dbReference>
<dbReference type="PRINTS" id="PR00080">
    <property type="entry name" value="SDRFAMILY"/>
</dbReference>
<reference evidence="3 4" key="4">
    <citation type="journal article" date="2009" name="Appl. Environ. Microbiol.">
        <title>Comparative genome-wide transcriptional profiling of Azorhizobium caulinodans ORS571 grown under free-living and symbiotic conditions.</title>
        <authorList>
            <person name="Tsukada S."/>
            <person name="Aono T."/>
            <person name="Akiba N."/>
            <person name="Lee KB."/>
            <person name="Liu CT."/>
            <person name="Toyazaki H."/>
            <person name="Oyaizu H."/>
        </authorList>
    </citation>
    <scope>NUCLEOTIDE SEQUENCE [LARGE SCALE GENOMIC DNA]</scope>
    <source>
        <strain evidence="4">ATCC 43989 / DSM 5975 / JCM 20966 / LMG 6465 / NBRC 14845 / NCIMB 13405 / ORS 571</strain>
    </source>
</reference>
<reference evidence="3 4" key="5">
    <citation type="journal article" date="2010" name="Appl. Environ. Microbiol.">
        <title>phrR-like gene praR of Azorhizobium caulinodans ORS571 is essential for symbiosis with Sesbania rostrata and is involved in expression of reb genes.</title>
        <authorList>
            <person name="Akiba N."/>
            <person name="Aono T."/>
            <person name="Toyazaki H."/>
            <person name="Sato S."/>
            <person name="Oyaizu H."/>
        </authorList>
    </citation>
    <scope>NUCLEOTIDE SEQUENCE [LARGE SCALE GENOMIC DNA]</scope>
    <source>
        <strain evidence="4">ATCC 43989 / DSM 5975 / JCM 20966 / LMG 6465 / NBRC 14845 / NCIMB 13405 / ORS 571</strain>
    </source>
</reference>